<evidence type="ECO:0000259" key="2">
    <source>
        <dbReference type="Pfam" id="PF13460"/>
    </source>
</evidence>
<dbReference type="Gene3D" id="3.40.50.720">
    <property type="entry name" value="NAD(P)-binding Rossmann-like Domain"/>
    <property type="match status" value="2"/>
</dbReference>
<dbReference type="AlphaFoldDB" id="A0AAE2BXY5"/>
<evidence type="ECO:0000313" key="3">
    <source>
        <dbReference type="EMBL" id="KAK4401867.1"/>
    </source>
</evidence>
<evidence type="ECO:0000313" key="4">
    <source>
        <dbReference type="Proteomes" id="UP001289374"/>
    </source>
</evidence>
<name>A0AAE2BXY5_9LAMI</name>
<feature type="compositionally biased region" description="Basic and acidic residues" evidence="1">
    <location>
        <begin position="1"/>
        <end position="20"/>
    </location>
</feature>
<reference evidence="3" key="1">
    <citation type="submission" date="2020-06" db="EMBL/GenBank/DDBJ databases">
        <authorList>
            <person name="Li T."/>
            <person name="Hu X."/>
            <person name="Zhang T."/>
            <person name="Song X."/>
            <person name="Zhang H."/>
            <person name="Dai N."/>
            <person name="Sheng W."/>
            <person name="Hou X."/>
            <person name="Wei L."/>
        </authorList>
    </citation>
    <scope>NUCLEOTIDE SEQUENCE</scope>
    <source>
        <strain evidence="3">K16</strain>
        <tissue evidence="3">Leaf</tissue>
    </source>
</reference>
<feature type="compositionally biased region" description="Basic and acidic residues" evidence="1">
    <location>
        <begin position="142"/>
        <end position="151"/>
    </location>
</feature>
<reference evidence="3" key="2">
    <citation type="journal article" date="2024" name="Plant">
        <title>Genomic evolution and insights into agronomic trait innovations of Sesamum species.</title>
        <authorList>
            <person name="Miao H."/>
            <person name="Wang L."/>
            <person name="Qu L."/>
            <person name="Liu H."/>
            <person name="Sun Y."/>
            <person name="Le M."/>
            <person name="Wang Q."/>
            <person name="Wei S."/>
            <person name="Zheng Y."/>
            <person name="Lin W."/>
            <person name="Duan Y."/>
            <person name="Cao H."/>
            <person name="Xiong S."/>
            <person name="Wang X."/>
            <person name="Wei L."/>
            <person name="Li C."/>
            <person name="Ma Q."/>
            <person name="Ju M."/>
            <person name="Zhao R."/>
            <person name="Li G."/>
            <person name="Mu C."/>
            <person name="Tian Q."/>
            <person name="Mei H."/>
            <person name="Zhang T."/>
            <person name="Gao T."/>
            <person name="Zhang H."/>
        </authorList>
    </citation>
    <scope>NUCLEOTIDE SEQUENCE</scope>
    <source>
        <strain evidence="3">K16</strain>
    </source>
</reference>
<organism evidence="3 4">
    <name type="scientific">Sesamum angolense</name>
    <dbReference type="NCBI Taxonomy" id="2727404"/>
    <lineage>
        <taxon>Eukaryota</taxon>
        <taxon>Viridiplantae</taxon>
        <taxon>Streptophyta</taxon>
        <taxon>Embryophyta</taxon>
        <taxon>Tracheophyta</taxon>
        <taxon>Spermatophyta</taxon>
        <taxon>Magnoliopsida</taxon>
        <taxon>eudicotyledons</taxon>
        <taxon>Gunneridae</taxon>
        <taxon>Pentapetalae</taxon>
        <taxon>asterids</taxon>
        <taxon>lamiids</taxon>
        <taxon>Lamiales</taxon>
        <taxon>Pedaliaceae</taxon>
        <taxon>Sesamum</taxon>
    </lineage>
</organism>
<dbReference type="EMBL" id="JACGWL010000005">
    <property type="protein sequence ID" value="KAK4401867.1"/>
    <property type="molecule type" value="Genomic_DNA"/>
</dbReference>
<sequence>MEKAKERLSDLPDSNQRPKDYYVSPLQSSALPTELSCCNFSSRSHVHFSTLDRTTTRDFNSTQLIHSIENPKTLLLKTRKRVMSTATAALTSPIFGNQNPCNRRWIKISHPHGGRRSFVTMAAASSTGKDKKNQQKKKNKRKEVQEEEKVPPENAETGELSTATTTTTSVTAIKSRLDEVNPVGLGRKSRQIFDEVWRKFSGLGQISRTTRTDDDEAALLLREGGPMCEFAIPGAQNTTVLVVGATSRVGRIVVRKLMLRGYTVKALVRKAEKEVVDMLPTSVEIVTGDVGEPSTLKAAVEGCNKIIYCATARSSITGDLNRVDHLGVYNLTKAFQDVVATKYDGGMDAKFEFTEDGDAVFSGYVFTRGGYVELSKKLSFPLGCTLDSRSLADTSQSKMYFARISTKAGFCRTVKPEDPPLDPFLVHTLTIRFEPRRQRPVEGPVAVKQDLRSFQLILEYIKALPTGQETDFILVSCTGSGIEPTRREQVLKAKKAGEDSLRRSGLGYTIIRPEEPGGQRALIFDQGNRISQGISCADVADICVKALHDSTARNKSFDVCYEYVAEPGKELYELVAHLPDKANNYLTPALSVLEKNT</sequence>
<protein>
    <submittedName>
        <fullName evidence="3">Protein high chlorophyll fluorescence phenotype, chloroplastic</fullName>
    </submittedName>
</protein>
<dbReference type="InterPro" id="IPR016040">
    <property type="entry name" value="NAD(P)-bd_dom"/>
</dbReference>
<feature type="domain" description="NAD(P)-binding" evidence="2">
    <location>
        <begin position="244"/>
        <end position="320"/>
    </location>
</feature>
<accession>A0AAE2BXY5</accession>
<dbReference type="InterPro" id="IPR036291">
    <property type="entry name" value="NAD(P)-bd_dom_sf"/>
</dbReference>
<dbReference type="PANTHER" id="PTHR15020">
    <property type="entry name" value="FLAVIN REDUCTASE-RELATED"/>
    <property type="match status" value="1"/>
</dbReference>
<keyword evidence="4" id="KW-1185">Reference proteome</keyword>
<feature type="domain" description="NAD(P)-binding" evidence="2">
    <location>
        <begin position="472"/>
        <end position="549"/>
    </location>
</feature>
<dbReference type="Proteomes" id="UP001289374">
    <property type="component" value="Unassembled WGS sequence"/>
</dbReference>
<proteinExistence type="predicted"/>
<evidence type="ECO:0000256" key="1">
    <source>
        <dbReference type="SAM" id="MobiDB-lite"/>
    </source>
</evidence>
<dbReference type="PANTHER" id="PTHR15020:SF47">
    <property type="entry name" value="NAD(P)-BINDING DOMAIN-CONTAINING PROTEIN"/>
    <property type="match status" value="1"/>
</dbReference>
<dbReference type="SUPFAM" id="SSF51735">
    <property type="entry name" value="NAD(P)-binding Rossmann-fold domains"/>
    <property type="match status" value="1"/>
</dbReference>
<gene>
    <name evidence="3" type="ORF">Sango_0927400</name>
</gene>
<comment type="caution">
    <text evidence="3">The sequence shown here is derived from an EMBL/GenBank/DDBJ whole genome shotgun (WGS) entry which is preliminary data.</text>
</comment>
<feature type="region of interest" description="Disordered" evidence="1">
    <location>
        <begin position="1"/>
        <end position="21"/>
    </location>
</feature>
<feature type="region of interest" description="Disordered" evidence="1">
    <location>
        <begin position="123"/>
        <end position="167"/>
    </location>
</feature>
<dbReference type="Pfam" id="PF13460">
    <property type="entry name" value="NAD_binding_10"/>
    <property type="match status" value="2"/>
</dbReference>